<dbReference type="Proteomes" id="UP000000310">
    <property type="component" value="Chromosome"/>
</dbReference>
<dbReference type="AlphaFoldDB" id="F0SDW6"/>
<dbReference type="KEGG" id="psn:Pedsa_1295"/>
<evidence type="ECO:0000313" key="1">
    <source>
        <dbReference type="EMBL" id="ADY51862.1"/>
    </source>
</evidence>
<evidence type="ECO:0000313" key="2">
    <source>
        <dbReference type="Proteomes" id="UP000000310"/>
    </source>
</evidence>
<keyword evidence="2" id="KW-1185">Reference proteome</keyword>
<protein>
    <submittedName>
        <fullName evidence="1">Uncharacterized protein</fullName>
    </submittedName>
</protein>
<reference evidence="2" key="2">
    <citation type="submission" date="2011-02" db="EMBL/GenBank/DDBJ databases">
        <title>The complete genome of Pedobacter saltans DSM 12145.</title>
        <authorList>
            <consortium name="US DOE Joint Genome Institute (JGI-PGF)"/>
            <person name="Lucas S."/>
            <person name="Copeland A."/>
            <person name="Lapidus A."/>
            <person name="Bruce D."/>
            <person name="Goodwin L."/>
            <person name="Pitluck S."/>
            <person name="Kyrpides N."/>
            <person name="Mavromatis K."/>
            <person name="Pagani I."/>
            <person name="Ivanova N."/>
            <person name="Ovchinnikova G."/>
            <person name="Lu M."/>
            <person name="Detter J.C."/>
            <person name="Han C."/>
            <person name="Land M."/>
            <person name="Hauser L."/>
            <person name="Markowitz V."/>
            <person name="Cheng J.-F."/>
            <person name="Hugenholtz P."/>
            <person name="Woyke T."/>
            <person name="Wu D."/>
            <person name="Tindall B."/>
            <person name="Pomrenke H.G."/>
            <person name="Brambilla E."/>
            <person name="Klenk H.-P."/>
            <person name="Eisen J.A."/>
        </authorList>
    </citation>
    <scope>NUCLEOTIDE SEQUENCE [LARGE SCALE GENOMIC DNA]</scope>
    <source>
        <strain evidence="2">ATCC 51119 / DSM 12145 / JCM 21818 / LMG 10337 / NBRC 100064 / NCIMB 13643</strain>
    </source>
</reference>
<name>F0SDW6_PSESL</name>
<sequence>MSRLYVRGIILYRKKGLGQPPAMRRTAIHSSHRHSTNTIVADILFSFLKKKKKHFLFMALALSSRSGKNDIAPTFLCHSAFSKESTQLSKEKRLGYAIRSPVQPFLQRTLQTSTFFDSTASGII</sequence>
<gene>
    <name evidence="1" type="ordered locus">Pedsa_1295</name>
</gene>
<proteinExistence type="predicted"/>
<dbReference type="EMBL" id="CP002545">
    <property type="protein sequence ID" value="ADY51862.1"/>
    <property type="molecule type" value="Genomic_DNA"/>
</dbReference>
<dbReference type="HOGENOM" id="CLU_2001938_0_0_10"/>
<reference evidence="1 2" key="1">
    <citation type="journal article" date="2011" name="Stand. Genomic Sci.">
        <title>Complete genome sequence of the gliding, heparinolytic Pedobacter saltans type strain (113).</title>
        <authorList>
            <person name="Liolios K."/>
            <person name="Sikorski J."/>
            <person name="Lu M."/>
            <person name="Nolan M."/>
            <person name="Lapidus A."/>
            <person name="Lucas S."/>
            <person name="Hammon N."/>
            <person name="Deshpande S."/>
            <person name="Cheng J.F."/>
            <person name="Tapia R."/>
            <person name="Han C."/>
            <person name="Goodwin L."/>
            <person name="Pitluck S."/>
            <person name="Huntemann M."/>
            <person name="Ivanova N."/>
            <person name="Pagani I."/>
            <person name="Mavromatis K."/>
            <person name="Ovchinikova G."/>
            <person name="Pati A."/>
            <person name="Chen A."/>
            <person name="Palaniappan K."/>
            <person name="Land M."/>
            <person name="Hauser L."/>
            <person name="Brambilla E.M."/>
            <person name="Kotsyurbenko O."/>
            <person name="Rohde M."/>
            <person name="Tindall B.J."/>
            <person name="Abt B."/>
            <person name="Goker M."/>
            <person name="Detter J.C."/>
            <person name="Woyke T."/>
            <person name="Bristow J."/>
            <person name="Eisen J.A."/>
            <person name="Markowitz V."/>
            <person name="Hugenholtz P."/>
            <person name="Klenk H.P."/>
            <person name="Kyrpides N.C."/>
        </authorList>
    </citation>
    <scope>NUCLEOTIDE SEQUENCE [LARGE SCALE GENOMIC DNA]</scope>
    <source>
        <strain evidence="2">ATCC 51119 / DSM 12145 / JCM 21818 / LMG 10337 / NBRC 100064 / NCIMB 13643</strain>
    </source>
</reference>
<accession>F0SDW6</accession>
<organism evidence="1 2">
    <name type="scientific">Pseudopedobacter saltans (strain ATCC 51119 / DSM 12145 / JCM 21818 / CCUG 39354 / LMG 10337 / NBRC 100064 / NCIMB 13643)</name>
    <name type="common">Pedobacter saltans</name>
    <dbReference type="NCBI Taxonomy" id="762903"/>
    <lineage>
        <taxon>Bacteria</taxon>
        <taxon>Pseudomonadati</taxon>
        <taxon>Bacteroidota</taxon>
        <taxon>Sphingobacteriia</taxon>
        <taxon>Sphingobacteriales</taxon>
        <taxon>Sphingobacteriaceae</taxon>
        <taxon>Pseudopedobacter</taxon>
    </lineage>
</organism>